<dbReference type="AlphaFoldDB" id="A0AB34GUH0"/>
<dbReference type="InterPro" id="IPR039682">
    <property type="entry name" value="Sec8/EXOC4"/>
</dbReference>
<dbReference type="EMBL" id="JAIQCJ010002089">
    <property type="protein sequence ID" value="KAJ8782963.1"/>
    <property type="molecule type" value="Genomic_DNA"/>
</dbReference>
<dbReference type="GO" id="GO:0000145">
    <property type="term" value="C:exocyst"/>
    <property type="evidence" value="ECO:0007669"/>
    <property type="project" value="UniProtKB-UniRule"/>
</dbReference>
<protein>
    <recommendedName>
        <fullName evidence="1">Exocyst complex component Sec8</fullName>
    </recommendedName>
</protein>
<comment type="caution">
    <text evidence="2">The sequence shown here is derived from an EMBL/GenBank/DDBJ whole genome shotgun (WGS) entry which is preliminary data.</text>
</comment>
<dbReference type="Proteomes" id="UP001159641">
    <property type="component" value="Unassembled WGS sequence"/>
</dbReference>
<dbReference type="PANTHER" id="PTHR14146:SF0">
    <property type="entry name" value="EXOCYST COMPLEX COMPONENT 4"/>
    <property type="match status" value="1"/>
</dbReference>
<dbReference type="GO" id="GO:0006612">
    <property type="term" value="P:protein targeting to membrane"/>
    <property type="evidence" value="ECO:0007669"/>
    <property type="project" value="UniProtKB-UniRule"/>
</dbReference>
<name>A0AB34GUH0_ESCRO</name>
<evidence type="ECO:0000313" key="3">
    <source>
        <dbReference type="Proteomes" id="UP001159641"/>
    </source>
</evidence>
<keyword evidence="1" id="KW-0813">Transport</keyword>
<accession>A0AB34GUH0</accession>
<keyword evidence="3" id="KW-1185">Reference proteome</keyword>
<keyword evidence="1" id="KW-0653">Protein transport</keyword>
<dbReference type="GO" id="GO:0006893">
    <property type="term" value="P:Golgi to plasma membrane transport"/>
    <property type="evidence" value="ECO:0007669"/>
    <property type="project" value="TreeGrafter"/>
</dbReference>
<proteinExistence type="inferred from homology"/>
<dbReference type="GO" id="GO:0007268">
    <property type="term" value="P:chemical synaptic transmission"/>
    <property type="evidence" value="ECO:0007669"/>
    <property type="project" value="TreeGrafter"/>
</dbReference>
<organism evidence="2 3">
    <name type="scientific">Eschrichtius robustus</name>
    <name type="common">California gray whale</name>
    <name type="synonym">Eschrichtius gibbosus</name>
    <dbReference type="NCBI Taxonomy" id="9764"/>
    <lineage>
        <taxon>Eukaryota</taxon>
        <taxon>Metazoa</taxon>
        <taxon>Chordata</taxon>
        <taxon>Craniata</taxon>
        <taxon>Vertebrata</taxon>
        <taxon>Euteleostomi</taxon>
        <taxon>Mammalia</taxon>
        <taxon>Eutheria</taxon>
        <taxon>Laurasiatheria</taxon>
        <taxon>Artiodactyla</taxon>
        <taxon>Whippomorpha</taxon>
        <taxon>Cetacea</taxon>
        <taxon>Mysticeti</taxon>
        <taxon>Eschrichtiidae</taxon>
        <taxon>Eschrichtius</taxon>
    </lineage>
</organism>
<gene>
    <name evidence="2" type="ORF">J1605_009571</name>
</gene>
<dbReference type="GO" id="GO:0032584">
    <property type="term" value="C:growth cone membrane"/>
    <property type="evidence" value="ECO:0007669"/>
    <property type="project" value="TreeGrafter"/>
</dbReference>
<sequence>MDLWFLEWDIWSTSSNWTLNITGYEETCSTKGTTLLSITWANGFEPNGSQVPSFLLELYLVPSQTILHTAVTLTFRKHNLEWQYYEMLYNTADELLNLVVDQGVKYTELEYIHALTLLHRSQTGVGDQTTQNMRLQRLKEIICEQAAIKQATKDKKITTV</sequence>
<dbReference type="GO" id="GO:0090522">
    <property type="term" value="P:vesicle tethering involved in exocytosis"/>
    <property type="evidence" value="ECO:0007669"/>
    <property type="project" value="UniProtKB-UniRule"/>
</dbReference>
<comment type="function">
    <text evidence="1">Component of the exocyst complex involved in the docking of exocytic vesicles with fusion sites on the plasma membrane.</text>
</comment>
<evidence type="ECO:0000256" key="1">
    <source>
        <dbReference type="RuleBase" id="RU367079"/>
    </source>
</evidence>
<comment type="similarity">
    <text evidence="1">Belongs to the SEC8 family.</text>
</comment>
<dbReference type="GO" id="GO:0045202">
    <property type="term" value="C:synapse"/>
    <property type="evidence" value="ECO:0007669"/>
    <property type="project" value="TreeGrafter"/>
</dbReference>
<keyword evidence="1" id="KW-0268">Exocytosis</keyword>
<reference evidence="2 3" key="1">
    <citation type="submission" date="2022-11" db="EMBL/GenBank/DDBJ databases">
        <title>Whole genome sequence of Eschrichtius robustus ER-17-0199.</title>
        <authorList>
            <person name="Bruniche-Olsen A."/>
            <person name="Black A.N."/>
            <person name="Fields C.J."/>
            <person name="Walden K."/>
            <person name="Dewoody J.A."/>
        </authorList>
    </citation>
    <scope>NUCLEOTIDE SEQUENCE [LARGE SCALE GENOMIC DNA]</scope>
    <source>
        <strain evidence="2">ER-17-0199</strain>
        <tissue evidence="2">Blubber</tissue>
    </source>
</reference>
<dbReference type="PANTHER" id="PTHR14146">
    <property type="entry name" value="EXOCYST COMPLEX COMPONENT 4"/>
    <property type="match status" value="1"/>
</dbReference>
<dbReference type="GO" id="GO:0015031">
    <property type="term" value="P:protein transport"/>
    <property type="evidence" value="ECO:0007669"/>
    <property type="project" value="UniProtKB-KW"/>
</dbReference>
<evidence type="ECO:0000313" key="2">
    <source>
        <dbReference type="EMBL" id="KAJ8782963.1"/>
    </source>
</evidence>